<proteinExistence type="predicted"/>
<dbReference type="STRING" id="989370.AOQ71_30455"/>
<dbReference type="OrthoDB" id="8265712at2"/>
<organism evidence="1 2">
    <name type="scientific">Bradyrhizobium manausense</name>
    <dbReference type="NCBI Taxonomy" id="989370"/>
    <lineage>
        <taxon>Bacteria</taxon>
        <taxon>Pseudomonadati</taxon>
        <taxon>Pseudomonadota</taxon>
        <taxon>Alphaproteobacteria</taxon>
        <taxon>Hyphomicrobiales</taxon>
        <taxon>Nitrobacteraceae</taxon>
        <taxon>Bradyrhizobium</taxon>
    </lineage>
</organism>
<name>A0A0R3CZP5_9BRAD</name>
<dbReference type="AlphaFoldDB" id="A0A0R3CZP5"/>
<reference evidence="1 2" key="1">
    <citation type="submission" date="2015-09" db="EMBL/GenBank/DDBJ databases">
        <title>Draft Genome Sequence of Bradyrhizobium manausense Strain BR 3351T, a Novel Symbiotic Nitrogen-Fixing Alphaproteobacterium Isolated from Brazilian Amazon Rain Forest.</title>
        <authorList>
            <person name="De Araujo J.L."/>
            <person name="Zilli J.E."/>
        </authorList>
    </citation>
    <scope>NUCLEOTIDE SEQUENCE [LARGE SCALE GENOMIC DNA]</scope>
    <source>
        <strain evidence="1 2">BR3351</strain>
    </source>
</reference>
<protein>
    <submittedName>
        <fullName evidence="1">Uncharacterized protein</fullName>
    </submittedName>
</protein>
<dbReference type="RefSeq" id="WP_057754772.1">
    <property type="nucleotide sequence ID" value="NZ_LJYG01000108.1"/>
</dbReference>
<evidence type="ECO:0000313" key="2">
    <source>
        <dbReference type="Proteomes" id="UP000051936"/>
    </source>
</evidence>
<gene>
    <name evidence="1" type="ORF">AOQ71_30455</name>
</gene>
<sequence>MTIRVNSPAAWRGRLVKVASIDGSDAEIVWIGRDGDVETRDVWVGDLVSFGDAMSTQSNWGAAAEEESKIRSWRAAD</sequence>
<dbReference type="EMBL" id="LJYG01000108">
    <property type="protein sequence ID" value="KRQ03088.1"/>
    <property type="molecule type" value="Genomic_DNA"/>
</dbReference>
<evidence type="ECO:0000313" key="1">
    <source>
        <dbReference type="EMBL" id="KRQ03088.1"/>
    </source>
</evidence>
<keyword evidence="2" id="KW-1185">Reference proteome</keyword>
<accession>A0A0R3CZP5</accession>
<comment type="caution">
    <text evidence="1">The sequence shown here is derived from an EMBL/GenBank/DDBJ whole genome shotgun (WGS) entry which is preliminary data.</text>
</comment>
<dbReference type="Proteomes" id="UP000051936">
    <property type="component" value="Unassembled WGS sequence"/>
</dbReference>